<dbReference type="PANTHER" id="PTHR47064">
    <property type="entry name" value="PUTATIVE (AFU_ORTHOLOGUE AFUA_1G08990)-RELATED"/>
    <property type="match status" value="1"/>
</dbReference>
<dbReference type="Gene3D" id="2.120.10.30">
    <property type="entry name" value="TolB, C-terminal domain"/>
    <property type="match status" value="1"/>
</dbReference>
<accession>A0A8H5LR29</accession>
<feature type="domain" description="SMP-30/Gluconolactonase/LRE-like region" evidence="1">
    <location>
        <begin position="211"/>
        <end position="331"/>
    </location>
</feature>
<dbReference type="EMBL" id="JAACJN010000155">
    <property type="protein sequence ID" value="KAF5366339.1"/>
    <property type="molecule type" value="Genomic_DNA"/>
</dbReference>
<evidence type="ECO:0000313" key="2">
    <source>
        <dbReference type="EMBL" id="KAF5366339.1"/>
    </source>
</evidence>
<gene>
    <name evidence="2" type="ORF">D9757_012924</name>
</gene>
<evidence type="ECO:0000313" key="3">
    <source>
        <dbReference type="Proteomes" id="UP000518752"/>
    </source>
</evidence>
<dbReference type="SUPFAM" id="SSF63829">
    <property type="entry name" value="Calcium-dependent phosphotriesterase"/>
    <property type="match status" value="1"/>
</dbReference>
<protein>
    <recommendedName>
        <fullName evidence="1">SMP-30/Gluconolactonase/LRE-like region domain-containing protein</fullName>
    </recommendedName>
</protein>
<dbReference type="InterPro" id="IPR011042">
    <property type="entry name" value="6-blade_b-propeller_TolB-like"/>
</dbReference>
<dbReference type="InterPro" id="IPR013658">
    <property type="entry name" value="SGL"/>
</dbReference>
<sequence length="384" mass="42895">MQMFFRSFLLCIYSRTPNTKTRIVQDAYSQIEHVDQVASNVIGANGTFRTIPETVHYNPSKRTPPFFQVLHDDFLNIIGSNPTLTVISSDPSFAFAHEAPVWVLDRERNTNDIFFASNAGGLLGRSGIDQNNQVSRISMKVVDEAMRLAGRGKDVNVTYDKIDLPESVQMTNGGTGLYEGKIILMNEGRGHRPSNMVFMDPYPPYNVIVALDNFYGRQFNSLNDVKVFERDTIYFTDVPYGYYQHFKPEPQLPSQVYSFNPRTGAVRVVADGLNKPNGIAFSANYERAYVTDTGVLLGSGTDRTLPATIYQYDMDIISNSFINKRVFAYADSAAQMVSMWINMGMCMLAAPTVFTYGTPPVSSSESSSSANNLPILSSRIRAVW</sequence>
<organism evidence="2 3">
    <name type="scientific">Collybiopsis confluens</name>
    <dbReference type="NCBI Taxonomy" id="2823264"/>
    <lineage>
        <taxon>Eukaryota</taxon>
        <taxon>Fungi</taxon>
        <taxon>Dikarya</taxon>
        <taxon>Basidiomycota</taxon>
        <taxon>Agaricomycotina</taxon>
        <taxon>Agaricomycetes</taxon>
        <taxon>Agaricomycetidae</taxon>
        <taxon>Agaricales</taxon>
        <taxon>Marasmiineae</taxon>
        <taxon>Omphalotaceae</taxon>
        <taxon>Collybiopsis</taxon>
    </lineage>
</organism>
<keyword evidence="3" id="KW-1185">Reference proteome</keyword>
<dbReference type="Proteomes" id="UP000518752">
    <property type="component" value="Unassembled WGS sequence"/>
</dbReference>
<reference evidence="2 3" key="1">
    <citation type="journal article" date="2020" name="ISME J.">
        <title>Uncovering the hidden diversity of litter-decomposition mechanisms in mushroom-forming fungi.</title>
        <authorList>
            <person name="Floudas D."/>
            <person name="Bentzer J."/>
            <person name="Ahren D."/>
            <person name="Johansson T."/>
            <person name="Persson P."/>
            <person name="Tunlid A."/>
        </authorList>
    </citation>
    <scope>NUCLEOTIDE SEQUENCE [LARGE SCALE GENOMIC DNA]</scope>
    <source>
        <strain evidence="2 3">CBS 406.79</strain>
    </source>
</reference>
<dbReference type="AlphaFoldDB" id="A0A8H5LR29"/>
<dbReference type="Pfam" id="PF08450">
    <property type="entry name" value="SGL"/>
    <property type="match status" value="1"/>
</dbReference>
<comment type="caution">
    <text evidence="2">The sequence shown here is derived from an EMBL/GenBank/DDBJ whole genome shotgun (WGS) entry which is preliminary data.</text>
</comment>
<dbReference type="OrthoDB" id="423498at2759"/>
<evidence type="ECO:0000259" key="1">
    <source>
        <dbReference type="Pfam" id="PF08450"/>
    </source>
</evidence>
<proteinExistence type="predicted"/>
<dbReference type="PANTHER" id="PTHR47064:SF2">
    <property type="entry name" value="SMP-30_GLUCONOLACTONASE_LRE-LIKE REGION DOMAIN-CONTAINING PROTEIN-RELATED"/>
    <property type="match status" value="1"/>
</dbReference>
<dbReference type="InterPro" id="IPR052988">
    <property type="entry name" value="Oryzine_lactonohydrolase"/>
</dbReference>
<name>A0A8H5LR29_9AGAR</name>